<dbReference type="Proteomes" id="UP000724584">
    <property type="component" value="Unassembled WGS sequence"/>
</dbReference>
<gene>
    <name evidence="1" type="ORF">F5144DRAFT_552401</name>
</gene>
<keyword evidence="1" id="KW-0378">Hydrolase</keyword>
<name>A0ACB7PQA5_9PEZI</name>
<proteinExistence type="predicted"/>
<reference evidence="1 2" key="1">
    <citation type="journal article" date="2021" name="Nat. Commun.">
        <title>Genetic determinants of endophytism in the Arabidopsis root mycobiome.</title>
        <authorList>
            <person name="Mesny F."/>
            <person name="Miyauchi S."/>
            <person name="Thiergart T."/>
            <person name="Pickel B."/>
            <person name="Atanasova L."/>
            <person name="Karlsson M."/>
            <person name="Huettel B."/>
            <person name="Barry K.W."/>
            <person name="Haridas S."/>
            <person name="Chen C."/>
            <person name="Bauer D."/>
            <person name="Andreopoulos W."/>
            <person name="Pangilinan J."/>
            <person name="LaButti K."/>
            <person name="Riley R."/>
            <person name="Lipzen A."/>
            <person name="Clum A."/>
            <person name="Drula E."/>
            <person name="Henrissat B."/>
            <person name="Kohler A."/>
            <person name="Grigoriev I.V."/>
            <person name="Martin F.M."/>
            <person name="Hacquard S."/>
        </authorList>
    </citation>
    <scope>NUCLEOTIDE SEQUENCE [LARGE SCALE GENOMIC DNA]</scope>
    <source>
        <strain evidence="1 2">MPI-SDFR-AT-0079</strain>
    </source>
</reference>
<protein>
    <submittedName>
        <fullName evidence="1">Alpha/Beta hydrolase protein</fullName>
    </submittedName>
</protein>
<evidence type="ECO:0000313" key="2">
    <source>
        <dbReference type="Proteomes" id="UP000724584"/>
    </source>
</evidence>
<sequence length="347" mass="38123">MLSHSFLYTPLLGIAALLTLLFVWLKRDELGLWIEVEEKLPETRYFVLPDQRQMAYGIYGAPNAASTVFYFHGCPSSHHEAFLLSDAGRRYGVRIVAPSRPGSGGSTFRDKGAILDYPDDVLALADYLNITKFGIIAVSGGAPYAFACRQRIPRPRLTGMGIVAGIYPVTSLGTAGMKLPSRIMLRVATWFPGVVAWLIDRQLGTVARDKDEGKMEALLVADMQQDSTPQSDRLAWEAARPAIRKAVVMGVREGVRYGGQGPAWEMKSLGSHWGFELADVQPKGDNELVMWHGNLDANVSIIMAEKATAQLGPHAELRRISGQGHGTLTFHMADDIVKTLRAMLDKN</sequence>
<organism evidence="1 2">
    <name type="scientific">Chaetomium tenue</name>
    <dbReference type="NCBI Taxonomy" id="1854479"/>
    <lineage>
        <taxon>Eukaryota</taxon>
        <taxon>Fungi</taxon>
        <taxon>Dikarya</taxon>
        <taxon>Ascomycota</taxon>
        <taxon>Pezizomycotina</taxon>
        <taxon>Sordariomycetes</taxon>
        <taxon>Sordariomycetidae</taxon>
        <taxon>Sordariales</taxon>
        <taxon>Chaetomiaceae</taxon>
        <taxon>Chaetomium</taxon>
    </lineage>
</organism>
<accession>A0ACB7PQA5</accession>
<dbReference type="EMBL" id="JAGIZQ010000001">
    <property type="protein sequence ID" value="KAH6649224.1"/>
    <property type="molecule type" value="Genomic_DNA"/>
</dbReference>
<keyword evidence="2" id="KW-1185">Reference proteome</keyword>
<evidence type="ECO:0000313" key="1">
    <source>
        <dbReference type="EMBL" id="KAH6649224.1"/>
    </source>
</evidence>
<comment type="caution">
    <text evidence="1">The sequence shown here is derived from an EMBL/GenBank/DDBJ whole genome shotgun (WGS) entry which is preliminary data.</text>
</comment>